<dbReference type="Proteomes" id="UP000198756">
    <property type="component" value="Unassembled WGS sequence"/>
</dbReference>
<keyword evidence="4" id="KW-1185">Reference proteome</keyword>
<keyword evidence="1" id="KW-0732">Signal</keyword>
<dbReference type="STRING" id="279824.SAMN03080617_02887"/>
<accession>A0A1G5YVV1</accession>
<dbReference type="Gene3D" id="2.130.10.130">
    <property type="entry name" value="Integrin alpha, N-terminal"/>
    <property type="match status" value="3"/>
</dbReference>
<dbReference type="InterPro" id="IPR027039">
    <property type="entry name" value="Crtac1"/>
</dbReference>
<evidence type="ECO:0000313" key="4">
    <source>
        <dbReference type="Proteomes" id="UP000198756"/>
    </source>
</evidence>
<proteinExistence type="predicted"/>
<feature type="domain" description="ASPIC/UnbV" evidence="2">
    <location>
        <begin position="535"/>
        <end position="601"/>
    </location>
</feature>
<reference evidence="4" key="1">
    <citation type="submission" date="2016-10" db="EMBL/GenBank/DDBJ databases">
        <authorList>
            <person name="Varghese N."/>
            <person name="Submissions S."/>
        </authorList>
    </citation>
    <scope>NUCLEOTIDE SEQUENCE [LARGE SCALE GENOMIC DNA]</scope>
    <source>
        <strain evidence="4">DSM 22703</strain>
    </source>
</reference>
<dbReference type="Pfam" id="PF13517">
    <property type="entry name" value="FG-GAP_3"/>
    <property type="match status" value="4"/>
</dbReference>
<dbReference type="Pfam" id="PF07593">
    <property type="entry name" value="UnbV_ASPIC"/>
    <property type="match status" value="1"/>
</dbReference>
<evidence type="ECO:0000256" key="1">
    <source>
        <dbReference type="ARBA" id="ARBA00022729"/>
    </source>
</evidence>
<protein>
    <submittedName>
        <fullName evidence="3">Repeat domain-containing protein</fullName>
    </submittedName>
</protein>
<dbReference type="SUPFAM" id="SSF69318">
    <property type="entry name" value="Integrin alpha N-terminal domain"/>
    <property type="match status" value="2"/>
</dbReference>
<evidence type="ECO:0000313" key="3">
    <source>
        <dbReference type="EMBL" id="SDA86564.1"/>
    </source>
</evidence>
<dbReference type="PANTHER" id="PTHR16026:SF0">
    <property type="entry name" value="CARTILAGE ACIDIC PROTEIN 1"/>
    <property type="match status" value="1"/>
</dbReference>
<dbReference type="AlphaFoldDB" id="A0A1G5YVV1"/>
<gene>
    <name evidence="3" type="ORF">SAMN03080617_02887</name>
</gene>
<organism evidence="3 4">
    <name type="scientific">Algoriphagus alkaliphilus</name>
    <dbReference type="NCBI Taxonomy" id="279824"/>
    <lineage>
        <taxon>Bacteria</taxon>
        <taxon>Pseudomonadati</taxon>
        <taxon>Bacteroidota</taxon>
        <taxon>Cytophagia</taxon>
        <taxon>Cytophagales</taxon>
        <taxon>Cyclobacteriaceae</taxon>
        <taxon>Algoriphagus</taxon>
    </lineage>
</organism>
<dbReference type="InterPro" id="IPR013517">
    <property type="entry name" value="FG-GAP"/>
</dbReference>
<name>A0A1G5YVV1_9BACT</name>
<dbReference type="PANTHER" id="PTHR16026">
    <property type="entry name" value="CARTILAGE ACIDIC PROTEIN 1"/>
    <property type="match status" value="1"/>
</dbReference>
<dbReference type="InterPro" id="IPR011519">
    <property type="entry name" value="UnbV_ASPIC"/>
</dbReference>
<sequence length="1108" mass="124033">MCFDTLPFFYFKPMKRRNILFLLFLFLYSCHQEEKNTDPLFRLLSEEKTGITFRNDLTYTEKVNPYTFRNFYNGAGVALGDINNDGLIDMFLAGNQTSSRLYLNQGNLKFKDITDQAGLNSTGYWSTGVSMADINGDGLLDIYVCKSGPPGGEKRHNELFINNGDLTFTESSKEYGLAEEGLSQHAVFFDFDKDGDLDMYLLSNSGRSVGIYDLREGQREIRDPEGGNKLFRNDRTKFTDISEAAGIFGSSIGYGLGVTVADLNDDNWPDLYVSNDFFERDYLYLNNQDGTFSEVLPELLSEISMGSMGADIADLDNDSRPDIFVTEMLPKDLARVKTKTPFEDWDKYQASVKAGYHHQFTRNTLQRNLGFQPGTQIPVFSEVSRMAGVEATDWSWGALIFDMDNDGLKDIFVANGIVKDLTDFDFVDFYVNNQEKVKGYREDSVLLTKMIDAFPSIAQRNFLFKNLGNWNFENLSQNLGLDQLTFSTGSAYGDLDNDGDLDLVINNLNERTFIYQNTSADSKNGNYLSIELGNAFGSKVTAFSGKQKFYQEYQPVKGYMSSVDPRIHFGLGEIEKLDSIQILWPSGKTRTLKNIQSNQTLKLSPGIEDKIQPTFQQAQNQPFLQSESKIPFQHEESDFIDFDRDRLRFWMISNEGPKAAKADLNGDGLEDLFIPGAKGQSSVLLTQNSSGKFTPQLAELFAMDAISEDVTGHFFDADGDGKPDLLVGSGGIEFGDYSPAYADRLYLNDGKGNFQKSPQAFSPTPTAFILSHDVDGDGDLDLIVGSRAIPFAYGIPAGLQIWENDGRGSFTEISRNLNPELSELGMLTSGALADLDGDGELELIFTGEWMPVRIFAFQENKLLEKTAEFGFENTAGLWNCLYVADINGDGKPDILAGNHGLNSRLRTSESSKLRMLINDFDQNGALDHILSKYEDQKTIPWVLKPALLRQIPVLRKQLLTYESYQNKSLEELFPEAVWANSLTLDADILETSLWINGGQGNFIRTALPSEIQSSPVHSITSISADSQLPRLLFGGNQSRIKPELGSQMGSFAWALKPLGNNQWKALLPEESGLYVRGEIRQFLQIILENKPNLVVLRNNDTPLVFEIR</sequence>
<dbReference type="EMBL" id="FMXE01000021">
    <property type="protein sequence ID" value="SDA86564.1"/>
    <property type="molecule type" value="Genomic_DNA"/>
</dbReference>
<evidence type="ECO:0000259" key="2">
    <source>
        <dbReference type="Pfam" id="PF07593"/>
    </source>
</evidence>
<dbReference type="InterPro" id="IPR028994">
    <property type="entry name" value="Integrin_alpha_N"/>
</dbReference>